<organism evidence="2 4">
    <name type="scientific">Oryza sativa subsp. japonica</name>
    <name type="common">Rice</name>
    <dbReference type="NCBI Taxonomy" id="39947"/>
    <lineage>
        <taxon>Eukaryota</taxon>
        <taxon>Viridiplantae</taxon>
        <taxon>Streptophyta</taxon>
        <taxon>Embryophyta</taxon>
        <taxon>Tracheophyta</taxon>
        <taxon>Spermatophyta</taxon>
        <taxon>Magnoliopsida</taxon>
        <taxon>Liliopsida</taxon>
        <taxon>Poales</taxon>
        <taxon>Poaceae</taxon>
        <taxon>BOP clade</taxon>
        <taxon>Oryzoideae</taxon>
        <taxon>Oryzeae</taxon>
        <taxon>Oryzinae</taxon>
        <taxon>Oryza</taxon>
        <taxon>Oryza sativa</taxon>
    </lineage>
</organism>
<evidence type="ECO:0000313" key="2">
    <source>
        <dbReference type="EMBL" id="BAC24824.1"/>
    </source>
</evidence>
<reference evidence="2" key="2">
    <citation type="submission" date="2000-07" db="EMBL/GenBank/DDBJ databases">
        <title>Oryza sativa nipponbare(GA3) genomic DNA, chromosome 6, BAC clone:OSJNBa0004I20.</title>
        <authorList>
            <person name="Sasaki T."/>
            <person name="Matsumoto T."/>
            <person name="Yamamoto K."/>
        </authorList>
    </citation>
    <scope>NUCLEOTIDE SEQUENCE</scope>
</reference>
<feature type="chain" id="PRO_5010145940" description="Secreted protein" evidence="1">
    <location>
        <begin position="22"/>
        <end position="72"/>
    </location>
</feature>
<sequence>MEWRWPLAGLGGCRLGAAALAAGSVGRRDSGGDGSGMSGRRIYINFFQIIGRHETMSQLAIEIIHRALGVEI</sequence>
<dbReference type="EMBL" id="AP002805">
    <property type="protein sequence ID" value="BAC24824.1"/>
    <property type="molecule type" value="Genomic_DNA"/>
</dbReference>
<reference evidence="3" key="1">
    <citation type="submission" date="2000-03" db="EMBL/GenBank/DDBJ databases">
        <title>Oryza sativa nipponbare(GA3) genomic DNA, chromosome 6, PAC clone:P0029D06.</title>
        <authorList>
            <person name="Sasaki T."/>
            <person name="Matsumoto T."/>
            <person name="Yamamoto K."/>
        </authorList>
    </citation>
    <scope>NUCLEOTIDE SEQUENCE</scope>
</reference>
<evidence type="ECO:0000256" key="1">
    <source>
        <dbReference type="SAM" id="SignalP"/>
    </source>
</evidence>
<dbReference type="AlphaFoldDB" id="Q8H678"/>
<name>Q8H678_ORYSJ</name>
<proteinExistence type="predicted"/>
<accession>Q8H678</accession>
<evidence type="ECO:0008006" key="5">
    <source>
        <dbReference type="Google" id="ProtNLM"/>
    </source>
</evidence>
<evidence type="ECO:0000313" key="3">
    <source>
        <dbReference type="EMBL" id="BAD67771.1"/>
    </source>
</evidence>
<gene>
    <name evidence="2" type="ORF">OSJNBa0004I20.29</name>
    <name evidence="3" type="ORF">P0029D06.7</name>
</gene>
<reference evidence="4" key="3">
    <citation type="journal article" date="2005" name="Nature">
        <title>The map-based sequence of the rice genome.</title>
        <authorList>
            <consortium name="International rice genome sequencing project (IRGSP)"/>
            <person name="Matsumoto T."/>
            <person name="Wu J."/>
            <person name="Kanamori H."/>
            <person name="Katayose Y."/>
            <person name="Fujisawa M."/>
            <person name="Namiki N."/>
            <person name="Mizuno H."/>
            <person name="Yamamoto K."/>
            <person name="Antonio B.A."/>
            <person name="Baba T."/>
            <person name="Sakata K."/>
            <person name="Nagamura Y."/>
            <person name="Aoki H."/>
            <person name="Arikawa K."/>
            <person name="Arita K."/>
            <person name="Bito T."/>
            <person name="Chiden Y."/>
            <person name="Fujitsuka N."/>
            <person name="Fukunaka R."/>
            <person name="Hamada M."/>
            <person name="Harada C."/>
            <person name="Hayashi A."/>
            <person name="Hijishita S."/>
            <person name="Honda M."/>
            <person name="Hosokawa S."/>
            <person name="Ichikawa Y."/>
            <person name="Idonuma A."/>
            <person name="Iijima M."/>
            <person name="Ikeda M."/>
            <person name="Ikeno M."/>
            <person name="Ito K."/>
            <person name="Ito S."/>
            <person name="Ito T."/>
            <person name="Ito Y."/>
            <person name="Ito Y."/>
            <person name="Iwabuchi A."/>
            <person name="Kamiya K."/>
            <person name="Karasawa W."/>
            <person name="Kurita K."/>
            <person name="Katagiri S."/>
            <person name="Kikuta A."/>
            <person name="Kobayashi H."/>
            <person name="Kobayashi N."/>
            <person name="Machita K."/>
            <person name="Maehara T."/>
            <person name="Masukawa M."/>
            <person name="Mizubayashi T."/>
            <person name="Mukai Y."/>
            <person name="Nagasaki H."/>
            <person name="Nagata Y."/>
            <person name="Naito S."/>
            <person name="Nakashima M."/>
            <person name="Nakama Y."/>
            <person name="Nakamichi Y."/>
            <person name="Nakamura M."/>
            <person name="Meguro A."/>
            <person name="Negishi M."/>
            <person name="Ohta I."/>
            <person name="Ohta T."/>
            <person name="Okamoto M."/>
            <person name="Ono N."/>
            <person name="Saji S."/>
            <person name="Sakaguchi M."/>
            <person name="Sakai K."/>
            <person name="Shibata M."/>
            <person name="Shimokawa T."/>
            <person name="Song J."/>
            <person name="Takazaki Y."/>
            <person name="Terasawa K."/>
            <person name="Tsugane M."/>
            <person name="Tsuji K."/>
            <person name="Ueda S."/>
            <person name="Waki K."/>
            <person name="Yamagata H."/>
            <person name="Yamamoto M."/>
            <person name="Yamamoto S."/>
            <person name="Yamane H."/>
            <person name="Yoshiki S."/>
            <person name="Yoshihara R."/>
            <person name="Yukawa K."/>
            <person name="Zhong H."/>
            <person name="Yano M."/>
            <person name="Yuan Q."/>
            <person name="Ouyang S."/>
            <person name="Liu J."/>
            <person name="Jones K.M."/>
            <person name="Gansberger K."/>
            <person name="Moffat K."/>
            <person name="Hill J."/>
            <person name="Bera J."/>
            <person name="Fadrosh D."/>
            <person name="Jin S."/>
            <person name="Johri S."/>
            <person name="Kim M."/>
            <person name="Overton L."/>
            <person name="Reardon M."/>
            <person name="Tsitrin T."/>
            <person name="Vuong H."/>
            <person name="Weaver B."/>
            <person name="Ciecko A."/>
            <person name="Tallon L."/>
            <person name="Jackson J."/>
            <person name="Pai G."/>
            <person name="Aken S.V."/>
            <person name="Utterback T."/>
            <person name="Reidmuller S."/>
            <person name="Feldblyum T."/>
            <person name="Hsiao J."/>
            <person name="Zismann V."/>
            <person name="Iobst S."/>
            <person name="de Vazeille A.R."/>
            <person name="Buell C.R."/>
            <person name="Ying K."/>
            <person name="Li Y."/>
            <person name="Lu T."/>
            <person name="Huang Y."/>
            <person name="Zhao Q."/>
            <person name="Feng Q."/>
            <person name="Zhang L."/>
            <person name="Zhu J."/>
            <person name="Weng Q."/>
            <person name="Mu J."/>
            <person name="Lu Y."/>
            <person name="Fan D."/>
            <person name="Liu Y."/>
            <person name="Guan J."/>
            <person name="Zhang Y."/>
            <person name="Yu S."/>
            <person name="Liu X."/>
            <person name="Zhang Y."/>
            <person name="Hong G."/>
            <person name="Han B."/>
            <person name="Choisne N."/>
            <person name="Demange N."/>
            <person name="Orjeda G."/>
            <person name="Samain S."/>
            <person name="Cattolico L."/>
            <person name="Pelletier E."/>
            <person name="Couloux A."/>
            <person name="Segurens B."/>
            <person name="Wincker P."/>
            <person name="D'Hont A."/>
            <person name="Scarpelli C."/>
            <person name="Weissenbach J."/>
            <person name="Salanoubat M."/>
            <person name="Quetier F."/>
            <person name="Yu Y."/>
            <person name="Kim H.R."/>
            <person name="Rambo T."/>
            <person name="Currie J."/>
            <person name="Collura K."/>
            <person name="Luo M."/>
            <person name="Yang T."/>
            <person name="Ammiraju J.S.S."/>
            <person name="Engler F."/>
            <person name="Soderlund C."/>
            <person name="Wing R.A."/>
            <person name="Palmer L.E."/>
            <person name="de la Bastide M."/>
            <person name="Spiegel L."/>
            <person name="Nascimento L."/>
            <person name="Zutavern T."/>
            <person name="O'Shaughnessy A."/>
            <person name="Dike S."/>
            <person name="Dedhia N."/>
            <person name="Preston R."/>
            <person name="Balija V."/>
            <person name="McCombie W.R."/>
            <person name="Chow T."/>
            <person name="Chen H."/>
            <person name="Chung M."/>
            <person name="Chen C."/>
            <person name="Shaw J."/>
            <person name="Wu H."/>
            <person name="Hsiao K."/>
            <person name="Chao Y."/>
            <person name="Chu M."/>
            <person name="Cheng C."/>
            <person name="Hour A."/>
            <person name="Lee P."/>
            <person name="Lin S."/>
            <person name="Lin Y."/>
            <person name="Liou J."/>
            <person name="Liu S."/>
            <person name="Hsing Y."/>
            <person name="Raghuvanshi S."/>
            <person name="Mohanty A."/>
            <person name="Bharti A.K."/>
            <person name="Gaur A."/>
            <person name="Gupta V."/>
            <person name="Kumar D."/>
            <person name="Ravi V."/>
            <person name="Vij S."/>
            <person name="Kapur A."/>
            <person name="Khurana P."/>
            <person name="Khurana P."/>
            <person name="Khurana J.P."/>
            <person name="Tyagi A.K."/>
            <person name="Gaikwad K."/>
            <person name="Singh A."/>
            <person name="Dalal V."/>
            <person name="Srivastava S."/>
            <person name="Dixit A."/>
            <person name="Pal A.K."/>
            <person name="Ghazi I.A."/>
            <person name="Yadav M."/>
            <person name="Pandit A."/>
            <person name="Bhargava A."/>
            <person name="Sureshbabu K."/>
            <person name="Batra K."/>
            <person name="Sharma T.R."/>
            <person name="Mohapatra T."/>
            <person name="Singh N.K."/>
            <person name="Messing J."/>
            <person name="Nelson A.B."/>
            <person name="Fuks G."/>
            <person name="Kavchok S."/>
            <person name="Keizer G."/>
            <person name="Linton E."/>
            <person name="Llaca V."/>
            <person name="Song R."/>
            <person name="Tanyolac B."/>
            <person name="Young S."/>
            <person name="Ho-Il K."/>
            <person name="Hahn J.H."/>
            <person name="Sangsakoo G."/>
            <person name="Vanavichit A."/>
            <person name="de Mattos Luiz.A.T."/>
            <person name="Zimmer P.D."/>
            <person name="Malone G."/>
            <person name="Dellagostin O."/>
            <person name="de Oliveira A.C."/>
            <person name="Bevan M."/>
            <person name="Bancroft I."/>
            <person name="Minx P."/>
            <person name="Cordum H."/>
            <person name="Wilson R."/>
            <person name="Cheng Z."/>
            <person name="Jin W."/>
            <person name="Jiang J."/>
            <person name="Leong S.A."/>
            <person name="Iwama H."/>
            <person name="Gojobori T."/>
            <person name="Itoh T."/>
            <person name="Niimura Y."/>
            <person name="Fujii Y."/>
            <person name="Habara T."/>
            <person name="Sakai H."/>
            <person name="Sato Y."/>
            <person name="Wilson G."/>
            <person name="Kumar K."/>
            <person name="McCouch S."/>
            <person name="Juretic N."/>
            <person name="Hoen D."/>
            <person name="Wright S."/>
            <person name="Bruskiewich R."/>
            <person name="Bureau T."/>
            <person name="Miyao A."/>
            <person name="Hirochika H."/>
            <person name="Nishikawa T."/>
            <person name="Kadowaki K."/>
            <person name="Sugiura M."/>
            <person name="Burr B."/>
            <person name="Sasaki T."/>
        </authorList>
    </citation>
    <scope>NUCLEOTIDE SEQUENCE [LARGE SCALE GENOMIC DNA]</scope>
    <source>
        <strain evidence="4">cv. Nipponbare</strain>
    </source>
</reference>
<evidence type="ECO:0000313" key="4">
    <source>
        <dbReference type="Proteomes" id="UP000000763"/>
    </source>
</evidence>
<keyword evidence="1" id="KW-0732">Signal</keyword>
<reference evidence="4" key="4">
    <citation type="journal article" date="2008" name="Nucleic Acids Res.">
        <title>The rice annotation project database (RAP-DB): 2008 update.</title>
        <authorList>
            <consortium name="The rice annotation project (RAP)"/>
        </authorList>
    </citation>
    <scope>GENOME REANNOTATION</scope>
    <source>
        <strain evidence="4">cv. Nipponbare</strain>
    </source>
</reference>
<dbReference type="Proteomes" id="UP000000763">
    <property type="component" value="Chromosome 6"/>
</dbReference>
<protein>
    <recommendedName>
        <fullName evidence="5">Secreted protein</fullName>
    </recommendedName>
</protein>
<feature type="signal peptide" evidence="1">
    <location>
        <begin position="1"/>
        <end position="21"/>
    </location>
</feature>
<dbReference type="EMBL" id="AP001552">
    <property type="protein sequence ID" value="BAD67771.1"/>
    <property type="molecule type" value="Genomic_DNA"/>
</dbReference>